<gene>
    <name evidence="2" type="ORF">CDEB00056_LOCUS4654</name>
</gene>
<keyword evidence="1" id="KW-0732">Signal</keyword>
<proteinExistence type="predicted"/>
<reference evidence="2" key="1">
    <citation type="submission" date="2021-01" db="EMBL/GenBank/DDBJ databases">
        <authorList>
            <person name="Corre E."/>
            <person name="Pelletier E."/>
            <person name="Niang G."/>
            <person name="Scheremetjew M."/>
            <person name="Finn R."/>
            <person name="Kale V."/>
            <person name="Holt S."/>
            <person name="Cochrane G."/>
            <person name="Meng A."/>
            <person name="Brown T."/>
            <person name="Cohen L."/>
        </authorList>
    </citation>
    <scope>NUCLEOTIDE SEQUENCE</scope>
    <source>
        <strain evidence="2">MM31A-1</strain>
    </source>
</reference>
<dbReference type="Gene3D" id="1.25.40.10">
    <property type="entry name" value="Tetratricopeptide repeat domain"/>
    <property type="match status" value="1"/>
</dbReference>
<feature type="signal peptide" evidence="1">
    <location>
        <begin position="1"/>
        <end position="24"/>
    </location>
</feature>
<dbReference type="PANTHER" id="PTHR40036:SF1">
    <property type="entry name" value="MACROCIN O-METHYLTRANSFERASE"/>
    <property type="match status" value="1"/>
</dbReference>
<dbReference type="InterPro" id="IPR029063">
    <property type="entry name" value="SAM-dependent_MTases_sf"/>
</dbReference>
<dbReference type="InterPro" id="IPR008884">
    <property type="entry name" value="TylF_MeTrfase"/>
</dbReference>
<dbReference type="Pfam" id="PF05711">
    <property type="entry name" value="TylF"/>
    <property type="match status" value="1"/>
</dbReference>
<dbReference type="PANTHER" id="PTHR40036">
    <property type="entry name" value="MACROCIN O-METHYLTRANSFERASE"/>
    <property type="match status" value="1"/>
</dbReference>
<dbReference type="InterPro" id="IPR011990">
    <property type="entry name" value="TPR-like_helical_dom_sf"/>
</dbReference>
<sequence>MRLLRSSLPVILCLSSIICTHVNALSSLASSSASIQYAPLPTAEADRAFRYASSLEKAGLTRTAHAAYHEAATLYQCFLDSTDFDHVTDVDQTSDVKRFMLYSCMKLAFFSNDALSDPKAALRLYREAASMEVQSAEAFDGIGTSIEACVGNLEEAVAAYRVAFDLRNESDSPSGTIAFHLGVALERLGMEEEAEVLMDRLRRSEASYACLVDSWGYVRWHTRRKDSKQLNLYMGTRNMLQLGIESAMDLVKEADGLVCEFGVASGRSTRMLQELLPLDCMLNGFDTFTGLPLPWQDLPAGSFSTDGAIPNIEGEVKFYSGLFRDTIPEFLRKIEKTETEEKFRPLAFANIDVLMYGSTLDILESMHSRVVPGTIITFGDYMCHSSWRQDEFRAWRECCKRFGWSYEYIGFSLATKQVIVRVTSA</sequence>
<dbReference type="AlphaFoldDB" id="A0A7S3PYQ0"/>
<dbReference type="SUPFAM" id="SSF53335">
    <property type="entry name" value="S-adenosyl-L-methionine-dependent methyltransferases"/>
    <property type="match status" value="1"/>
</dbReference>
<evidence type="ECO:0000256" key="1">
    <source>
        <dbReference type="SAM" id="SignalP"/>
    </source>
</evidence>
<name>A0A7S3PYQ0_9STRA</name>
<dbReference type="Gene3D" id="3.40.50.150">
    <property type="entry name" value="Vaccinia Virus protein VP39"/>
    <property type="match status" value="1"/>
</dbReference>
<protein>
    <submittedName>
        <fullName evidence="2">Uncharacterized protein</fullName>
    </submittedName>
</protein>
<evidence type="ECO:0000313" key="2">
    <source>
        <dbReference type="EMBL" id="CAE0459813.1"/>
    </source>
</evidence>
<feature type="chain" id="PRO_5031447523" evidence="1">
    <location>
        <begin position="25"/>
        <end position="425"/>
    </location>
</feature>
<dbReference type="SUPFAM" id="SSF48452">
    <property type="entry name" value="TPR-like"/>
    <property type="match status" value="1"/>
</dbReference>
<accession>A0A7S3PYQ0</accession>
<organism evidence="2">
    <name type="scientific">Chaetoceros debilis</name>
    <dbReference type="NCBI Taxonomy" id="122233"/>
    <lineage>
        <taxon>Eukaryota</taxon>
        <taxon>Sar</taxon>
        <taxon>Stramenopiles</taxon>
        <taxon>Ochrophyta</taxon>
        <taxon>Bacillariophyta</taxon>
        <taxon>Coscinodiscophyceae</taxon>
        <taxon>Chaetocerotophycidae</taxon>
        <taxon>Chaetocerotales</taxon>
        <taxon>Chaetocerotaceae</taxon>
        <taxon>Chaetoceros</taxon>
    </lineage>
</organism>
<dbReference type="EMBL" id="HBIO01006374">
    <property type="protein sequence ID" value="CAE0459813.1"/>
    <property type="molecule type" value="Transcribed_RNA"/>
</dbReference>